<reference evidence="1 2" key="1">
    <citation type="submission" date="2019-06" db="EMBL/GenBank/DDBJ databases">
        <title>Rhizobium sp. CL12 isolated from roots of soybean.</title>
        <authorList>
            <person name="Wang C."/>
        </authorList>
    </citation>
    <scope>NUCLEOTIDE SEQUENCE [LARGE SCALE GENOMIC DNA]</scope>
    <source>
        <strain evidence="1 2">CL12</strain>
    </source>
</reference>
<dbReference type="OrthoDB" id="8369630at2"/>
<organism evidence="1 2">
    <name type="scientific">Rhizobium glycinendophyticum</name>
    <dbReference type="NCBI Taxonomy" id="2589807"/>
    <lineage>
        <taxon>Bacteria</taxon>
        <taxon>Pseudomonadati</taxon>
        <taxon>Pseudomonadota</taxon>
        <taxon>Alphaproteobacteria</taxon>
        <taxon>Hyphomicrobiales</taxon>
        <taxon>Rhizobiaceae</taxon>
        <taxon>Rhizobium/Agrobacterium group</taxon>
        <taxon>Rhizobium</taxon>
    </lineage>
</organism>
<evidence type="ECO:0000313" key="2">
    <source>
        <dbReference type="Proteomes" id="UP000316429"/>
    </source>
</evidence>
<dbReference type="RefSeq" id="WP_140828007.1">
    <property type="nucleotide sequence ID" value="NZ_VFYP01000001.1"/>
</dbReference>
<proteinExistence type="predicted"/>
<dbReference type="Proteomes" id="UP000316429">
    <property type="component" value="Unassembled WGS sequence"/>
</dbReference>
<comment type="caution">
    <text evidence="1">The sequence shown here is derived from an EMBL/GenBank/DDBJ whole genome shotgun (WGS) entry which is preliminary data.</text>
</comment>
<gene>
    <name evidence="1" type="ORF">FJQ55_11395</name>
</gene>
<evidence type="ECO:0000313" key="1">
    <source>
        <dbReference type="EMBL" id="TPP11381.1"/>
    </source>
</evidence>
<protein>
    <submittedName>
        <fullName evidence="1">Uncharacterized protein</fullName>
    </submittedName>
</protein>
<dbReference type="AlphaFoldDB" id="A0A504UX99"/>
<sequence>MKCTIVIQSKNSFDYLALFLAHHERLADRIVIIDHNSDRDLRGLRSDKIEVYRLGLAAYMQAHTLNFLLHTVLQVTRESGMLFILDVDEFLPFSSRSDMDAFVADHRKDAIVSFRWRNGYAPEPGQLVDPSGIRFCRQRTPTRKLAYNLDKLGLFFPLGGNHEVRLARPFWRRRGPTVDVVDSGLGLLHLPFVGLEGLRQKVRDNPAHEFAGKISANYRLLGLKEDRPWAQDAVSEEVMLQLIANYRTNVPQGRLNVVAGDFEPVSFLTGLTDRVLAWRDRIEKCGAVDPVQSDGDAIAALKAVRPGCSGYVRQLRRHLRVGKGGEVVLAAHSFGVKDLARLMMPIAGFFTRNPVGNRDVR</sequence>
<accession>A0A504UX99</accession>
<dbReference type="EMBL" id="VFYP01000001">
    <property type="protein sequence ID" value="TPP11381.1"/>
    <property type="molecule type" value="Genomic_DNA"/>
</dbReference>
<dbReference type="Pfam" id="PF13704">
    <property type="entry name" value="Glyco_tranf_2_4"/>
    <property type="match status" value="1"/>
</dbReference>
<keyword evidence="2" id="KW-1185">Reference proteome</keyword>
<name>A0A504UX99_9HYPH</name>